<accession>A0A1S2VG23</accession>
<gene>
    <name evidence="12" type="ORF">BLX24_18315</name>
</gene>
<comment type="subcellular location">
    <subcellularLocation>
        <location evidence="1">Cell inner membrane</location>
        <topology evidence="1">Single-pass membrane protein</topology>
        <orientation evidence="1">Periplasmic side</orientation>
    </subcellularLocation>
</comment>
<keyword evidence="7" id="KW-0653">Protein transport</keyword>
<dbReference type="SUPFAM" id="SSF49464">
    <property type="entry name" value="Carboxypeptidase regulatory domain-like"/>
    <property type="match status" value="1"/>
</dbReference>
<keyword evidence="3" id="KW-0813">Transport</keyword>
<dbReference type="GO" id="GO:0031992">
    <property type="term" value="F:energy transducer activity"/>
    <property type="evidence" value="ECO:0007669"/>
    <property type="project" value="TreeGrafter"/>
</dbReference>
<reference evidence="12 13" key="1">
    <citation type="submission" date="2016-10" db="EMBL/GenBank/DDBJ databases">
        <title>Arsenicibacter rosenii gen. nov., sp. nov., an efficient arsenic-methylating bacterium isolated from an arsenic-contaminated paddy soil.</title>
        <authorList>
            <person name="Huang K."/>
        </authorList>
    </citation>
    <scope>NUCLEOTIDE SEQUENCE [LARGE SCALE GENOMIC DNA]</scope>
    <source>
        <strain evidence="12 13">SM-1</strain>
    </source>
</reference>
<evidence type="ECO:0000256" key="4">
    <source>
        <dbReference type="ARBA" id="ARBA00022475"/>
    </source>
</evidence>
<dbReference type="PROSITE" id="PS52015">
    <property type="entry name" value="TONB_CTD"/>
    <property type="match status" value="1"/>
</dbReference>
<feature type="transmembrane region" description="Helical" evidence="10">
    <location>
        <begin position="44"/>
        <end position="64"/>
    </location>
</feature>
<dbReference type="AlphaFoldDB" id="A0A1S2VG23"/>
<evidence type="ECO:0000313" key="13">
    <source>
        <dbReference type="Proteomes" id="UP000181790"/>
    </source>
</evidence>
<dbReference type="SUPFAM" id="SSF74653">
    <property type="entry name" value="TolA/TonB C-terminal domain"/>
    <property type="match status" value="1"/>
</dbReference>
<protein>
    <recommendedName>
        <fullName evidence="11">TonB C-terminal domain-containing protein</fullName>
    </recommendedName>
</protein>
<feature type="domain" description="TonB C-terminal" evidence="11">
    <location>
        <begin position="206"/>
        <end position="296"/>
    </location>
</feature>
<dbReference type="PANTHER" id="PTHR33446:SF2">
    <property type="entry name" value="PROTEIN TONB"/>
    <property type="match status" value="1"/>
</dbReference>
<evidence type="ECO:0000256" key="9">
    <source>
        <dbReference type="ARBA" id="ARBA00023136"/>
    </source>
</evidence>
<organism evidence="12 13">
    <name type="scientific">Arsenicibacter rosenii</name>
    <dbReference type="NCBI Taxonomy" id="1750698"/>
    <lineage>
        <taxon>Bacteria</taxon>
        <taxon>Pseudomonadati</taxon>
        <taxon>Bacteroidota</taxon>
        <taxon>Cytophagia</taxon>
        <taxon>Cytophagales</taxon>
        <taxon>Spirosomataceae</taxon>
        <taxon>Arsenicibacter</taxon>
    </lineage>
</organism>
<evidence type="ECO:0000313" key="12">
    <source>
        <dbReference type="EMBL" id="OIN57701.1"/>
    </source>
</evidence>
<dbReference type="Gene3D" id="3.30.1150.10">
    <property type="match status" value="1"/>
</dbReference>
<dbReference type="InterPro" id="IPR008969">
    <property type="entry name" value="CarboxyPept-like_regulatory"/>
</dbReference>
<proteinExistence type="inferred from homology"/>
<dbReference type="Proteomes" id="UP000181790">
    <property type="component" value="Unassembled WGS sequence"/>
</dbReference>
<dbReference type="InterPro" id="IPR006260">
    <property type="entry name" value="TonB/TolA_C"/>
</dbReference>
<evidence type="ECO:0000256" key="6">
    <source>
        <dbReference type="ARBA" id="ARBA00022692"/>
    </source>
</evidence>
<dbReference type="EMBL" id="MORL01000010">
    <property type="protein sequence ID" value="OIN57701.1"/>
    <property type="molecule type" value="Genomic_DNA"/>
</dbReference>
<keyword evidence="8 10" id="KW-1133">Transmembrane helix</keyword>
<keyword evidence="9 10" id="KW-0472">Membrane</keyword>
<dbReference type="GO" id="GO:0015031">
    <property type="term" value="P:protein transport"/>
    <property type="evidence" value="ECO:0007669"/>
    <property type="project" value="UniProtKB-KW"/>
</dbReference>
<evidence type="ECO:0000256" key="1">
    <source>
        <dbReference type="ARBA" id="ARBA00004383"/>
    </source>
</evidence>
<comment type="similarity">
    <text evidence="2">Belongs to the TonB family.</text>
</comment>
<evidence type="ECO:0000259" key="11">
    <source>
        <dbReference type="PROSITE" id="PS52015"/>
    </source>
</evidence>
<dbReference type="NCBIfam" id="TIGR01352">
    <property type="entry name" value="tonB_Cterm"/>
    <property type="match status" value="1"/>
</dbReference>
<dbReference type="InterPro" id="IPR051045">
    <property type="entry name" value="TonB-dependent_transducer"/>
</dbReference>
<dbReference type="GO" id="GO:0055085">
    <property type="term" value="P:transmembrane transport"/>
    <property type="evidence" value="ECO:0007669"/>
    <property type="project" value="InterPro"/>
</dbReference>
<evidence type="ECO:0000256" key="3">
    <source>
        <dbReference type="ARBA" id="ARBA00022448"/>
    </source>
</evidence>
<keyword evidence="6 10" id="KW-0812">Transmembrane</keyword>
<evidence type="ECO:0000256" key="5">
    <source>
        <dbReference type="ARBA" id="ARBA00022519"/>
    </source>
</evidence>
<dbReference type="GO" id="GO:0098797">
    <property type="term" value="C:plasma membrane protein complex"/>
    <property type="evidence" value="ECO:0007669"/>
    <property type="project" value="TreeGrafter"/>
</dbReference>
<dbReference type="OrthoDB" id="9812355at2"/>
<dbReference type="Gene3D" id="2.60.40.1120">
    <property type="entry name" value="Carboxypeptidase-like, regulatory domain"/>
    <property type="match status" value="1"/>
</dbReference>
<keyword evidence="5" id="KW-0997">Cell inner membrane</keyword>
<dbReference type="RefSeq" id="WP_071504643.1">
    <property type="nucleotide sequence ID" value="NZ_MORL01000010.1"/>
</dbReference>
<sequence>MKNKRPQVDPDMVPGYELTNAFLSPSQLKARLRMLATAPTRKRAMWRYTLIVPVVALPMLYLAACDRQEKELAGSGPKAVVETPANEPAIVKGKVVDPEGKPLPGASIVLVGSQSGTTTDANGLFTLNLPKGEAKSQLEIAFQGFPSRRVLVKKSTMFVVALGNNQDGVTESPLDPDEKAQKATMTVIETRKDVFTVVQHQPEFPGGMEALSAYIGNNLKYPEPARLAGVEGRVFLSFVVDKEGGIHDVNVLKGLGFGCDEAAIRLVAKMPAWKPGMQDGKAVAVRYNIPIQFKRK</sequence>
<dbReference type="InterPro" id="IPR037682">
    <property type="entry name" value="TonB_C"/>
</dbReference>
<dbReference type="Pfam" id="PF03544">
    <property type="entry name" value="TonB_C"/>
    <property type="match status" value="1"/>
</dbReference>
<evidence type="ECO:0000256" key="2">
    <source>
        <dbReference type="ARBA" id="ARBA00006555"/>
    </source>
</evidence>
<dbReference type="PANTHER" id="PTHR33446">
    <property type="entry name" value="PROTEIN TONB-RELATED"/>
    <property type="match status" value="1"/>
</dbReference>
<name>A0A1S2VG23_9BACT</name>
<evidence type="ECO:0000256" key="10">
    <source>
        <dbReference type="SAM" id="Phobius"/>
    </source>
</evidence>
<keyword evidence="13" id="KW-1185">Reference proteome</keyword>
<dbReference type="Pfam" id="PF13715">
    <property type="entry name" value="CarbopepD_reg_2"/>
    <property type="match status" value="1"/>
</dbReference>
<evidence type="ECO:0000256" key="7">
    <source>
        <dbReference type="ARBA" id="ARBA00022927"/>
    </source>
</evidence>
<evidence type="ECO:0000256" key="8">
    <source>
        <dbReference type="ARBA" id="ARBA00022989"/>
    </source>
</evidence>
<keyword evidence="4" id="KW-1003">Cell membrane</keyword>
<comment type="caution">
    <text evidence="12">The sequence shown here is derived from an EMBL/GenBank/DDBJ whole genome shotgun (WGS) entry which is preliminary data.</text>
</comment>